<proteinExistence type="predicted"/>
<keyword evidence="8" id="KW-0998">Cell outer membrane</keyword>
<gene>
    <name evidence="12" type="ORF">D8S85_05040</name>
</gene>
<evidence type="ECO:0000256" key="4">
    <source>
        <dbReference type="ARBA" id="ARBA00022692"/>
    </source>
</evidence>
<dbReference type="InterPro" id="IPR006665">
    <property type="entry name" value="OmpA-like"/>
</dbReference>
<dbReference type="InterPro" id="IPR006664">
    <property type="entry name" value="OMP_bac"/>
</dbReference>
<dbReference type="Pfam" id="PF00691">
    <property type="entry name" value="OmpA"/>
    <property type="match status" value="1"/>
</dbReference>
<dbReference type="InterPro" id="IPR036737">
    <property type="entry name" value="OmpA-like_sf"/>
</dbReference>
<feature type="region of interest" description="Disordered" evidence="10">
    <location>
        <begin position="396"/>
        <end position="420"/>
    </location>
</feature>
<keyword evidence="5" id="KW-0406">Ion transport</keyword>
<evidence type="ECO:0000256" key="5">
    <source>
        <dbReference type="ARBA" id="ARBA00023065"/>
    </source>
</evidence>
<evidence type="ECO:0000256" key="3">
    <source>
        <dbReference type="ARBA" id="ARBA00022452"/>
    </source>
</evidence>
<dbReference type="SUPFAM" id="SSF56925">
    <property type="entry name" value="OMPA-like"/>
    <property type="match status" value="1"/>
</dbReference>
<evidence type="ECO:0000256" key="10">
    <source>
        <dbReference type="SAM" id="MobiDB-lite"/>
    </source>
</evidence>
<dbReference type="PROSITE" id="PS51123">
    <property type="entry name" value="OMPA_2"/>
    <property type="match status" value="1"/>
</dbReference>
<comment type="subcellular location">
    <subcellularLocation>
        <location evidence="1">Cell outer membrane</location>
        <topology evidence="1">Multi-pass membrane protein</topology>
    </subcellularLocation>
</comment>
<name>A0A3S9VQY4_9BACT</name>
<dbReference type="InterPro" id="IPR011250">
    <property type="entry name" value="OMP/PagP_B-barrel"/>
</dbReference>
<keyword evidence="7 9" id="KW-0472">Membrane</keyword>
<dbReference type="GO" id="GO:0006811">
    <property type="term" value="P:monoatomic ion transport"/>
    <property type="evidence" value="ECO:0007669"/>
    <property type="project" value="UniProtKB-KW"/>
</dbReference>
<dbReference type="GO" id="GO:0015288">
    <property type="term" value="F:porin activity"/>
    <property type="evidence" value="ECO:0007669"/>
    <property type="project" value="UniProtKB-KW"/>
</dbReference>
<evidence type="ECO:0000259" key="11">
    <source>
        <dbReference type="PROSITE" id="PS51123"/>
    </source>
</evidence>
<dbReference type="PANTHER" id="PTHR30329:SF21">
    <property type="entry name" value="LIPOPROTEIN YIAD-RELATED"/>
    <property type="match status" value="1"/>
</dbReference>
<dbReference type="PRINTS" id="PR01021">
    <property type="entry name" value="OMPADOMAIN"/>
</dbReference>
<evidence type="ECO:0000256" key="1">
    <source>
        <dbReference type="ARBA" id="ARBA00004571"/>
    </source>
</evidence>
<dbReference type="GO" id="GO:0046930">
    <property type="term" value="C:pore complex"/>
    <property type="evidence" value="ECO:0007669"/>
    <property type="project" value="UniProtKB-KW"/>
</dbReference>
<feature type="domain" description="OmpA-like" evidence="11">
    <location>
        <begin position="310"/>
        <end position="420"/>
    </location>
</feature>
<keyword evidence="4" id="KW-0812">Transmembrane</keyword>
<evidence type="ECO:0000256" key="7">
    <source>
        <dbReference type="ARBA" id="ARBA00023136"/>
    </source>
</evidence>
<protein>
    <submittedName>
        <fullName evidence="12">OmpA family protein</fullName>
    </submittedName>
</protein>
<keyword evidence="2" id="KW-0813">Transport</keyword>
<accession>A0A3S9VQY4</accession>
<dbReference type="OrthoDB" id="1108826at2"/>
<evidence type="ECO:0000256" key="6">
    <source>
        <dbReference type="ARBA" id="ARBA00023114"/>
    </source>
</evidence>
<dbReference type="Proteomes" id="UP000270673">
    <property type="component" value="Chromosome"/>
</dbReference>
<keyword evidence="13" id="KW-1185">Reference proteome</keyword>
<evidence type="ECO:0000313" key="13">
    <source>
        <dbReference type="Proteomes" id="UP000270673"/>
    </source>
</evidence>
<evidence type="ECO:0000256" key="8">
    <source>
        <dbReference type="ARBA" id="ARBA00023237"/>
    </source>
</evidence>
<dbReference type="PANTHER" id="PTHR30329">
    <property type="entry name" value="STATOR ELEMENT OF FLAGELLAR MOTOR COMPLEX"/>
    <property type="match status" value="1"/>
</dbReference>
<dbReference type="InterPro" id="IPR050330">
    <property type="entry name" value="Bact_OuterMem_StrucFunc"/>
</dbReference>
<organism evidence="12 13">
    <name type="scientific">Butyricimonas faecalis</name>
    <dbReference type="NCBI Taxonomy" id="2093856"/>
    <lineage>
        <taxon>Bacteria</taxon>
        <taxon>Pseudomonadati</taxon>
        <taxon>Bacteroidota</taxon>
        <taxon>Bacteroidia</taxon>
        <taxon>Bacteroidales</taxon>
        <taxon>Odoribacteraceae</taxon>
        <taxon>Butyricimonas</taxon>
    </lineage>
</organism>
<feature type="compositionally biased region" description="Basic and acidic residues" evidence="10">
    <location>
        <begin position="408"/>
        <end position="420"/>
    </location>
</feature>
<keyword evidence="6" id="KW-0626">Porin</keyword>
<dbReference type="Gene3D" id="3.30.1330.60">
    <property type="entry name" value="OmpA-like domain"/>
    <property type="match status" value="1"/>
</dbReference>
<reference evidence="12 13" key="1">
    <citation type="submission" date="2018-10" db="EMBL/GenBank/DDBJ databases">
        <title>Butyricimonas faecalis sp. nov., isolated from human faeces and emended description of the genus Butyricimonas.</title>
        <authorList>
            <person name="Le Roy T."/>
            <person name="Van der Smissen P."/>
            <person name="Paquot A."/>
            <person name="Delzenne N."/>
            <person name="Muccioli G."/>
            <person name="Collet J.-F."/>
            <person name="Cani P.D."/>
        </authorList>
    </citation>
    <scope>NUCLEOTIDE SEQUENCE [LARGE SCALE GENOMIC DNA]</scope>
    <source>
        <strain evidence="12 13">H184</strain>
    </source>
</reference>
<dbReference type="CDD" id="cd07185">
    <property type="entry name" value="OmpA_C-like"/>
    <property type="match status" value="1"/>
</dbReference>
<evidence type="ECO:0000256" key="2">
    <source>
        <dbReference type="ARBA" id="ARBA00022448"/>
    </source>
</evidence>
<evidence type="ECO:0000313" key="12">
    <source>
        <dbReference type="EMBL" id="AZS28982.1"/>
    </source>
</evidence>
<evidence type="ECO:0000256" key="9">
    <source>
        <dbReference type="PROSITE-ProRule" id="PRU00473"/>
    </source>
</evidence>
<dbReference type="GO" id="GO:0009279">
    <property type="term" value="C:cell outer membrane"/>
    <property type="evidence" value="ECO:0007669"/>
    <property type="project" value="UniProtKB-SubCell"/>
</dbReference>
<dbReference type="Gene3D" id="2.40.160.20">
    <property type="match status" value="1"/>
</dbReference>
<dbReference type="KEGG" id="buy:D8S85_05040"/>
<dbReference type="SUPFAM" id="SSF103088">
    <property type="entry name" value="OmpA-like"/>
    <property type="match status" value="1"/>
</dbReference>
<dbReference type="EMBL" id="CP032819">
    <property type="protein sequence ID" value="AZS28982.1"/>
    <property type="molecule type" value="Genomic_DNA"/>
</dbReference>
<keyword evidence="3" id="KW-1134">Transmembrane beta strand</keyword>
<dbReference type="AlphaFoldDB" id="A0A3S9VQY4"/>
<sequence>MPLIFMANFKQIIMINYFTIRIRLLVAILAATLPLSVAKADGNDKVKSNSQGWYVGIKGGVPFGFSTFSSFGHDKTRLGWAAGIYGGYRFNPIFSAELSAKYGKMSLSAHDCCVEQNYWLGSNGVLYKAGVLGMDSWEYSNLKSHVTLGEYGASVNVNLLGLFANTANSRWEVAVSPHISAVTTKADMQTIADGADVMKGSTNWHFGYGADLQVGYQLNSFLKVGVYSGWTGLTGSRMDGMPKHLHKNNFVWESGIRLGFNLSKKKKNKVIEVAPTPQTEIQQKEESPKENTIQPEPVSKAEAKVTTQDTVEQTKVTFPNIYFSFNSIDIRKSEEVKLNEILNTLKTNPEVKVTVTGWCDTQGDVAVNKRVSKQRAEAVKAWLVKKGIEASRIQTVGKGSDDTQNAENARRVETTDNRNQ</sequence>